<gene>
    <name evidence="1" type="ORF">SAMN06265350_104242</name>
</gene>
<dbReference type="AlphaFoldDB" id="A0A521CNY7"/>
<dbReference type="PANTHER" id="PTHR21485:SF6">
    <property type="entry name" value="N-ACYLNEURAMINATE CYTIDYLYLTRANSFERASE-RELATED"/>
    <property type="match status" value="1"/>
</dbReference>
<dbReference type="InterPro" id="IPR029044">
    <property type="entry name" value="Nucleotide-diphossugar_trans"/>
</dbReference>
<evidence type="ECO:0000313" key="1">
    <source>
        <dbReference type="EMBL" id="SMO61173.1"/>
    </source>
</evidence>
<dbReference type="InterPro" id="IPR003329">
    <property type="entry name" value="Cytidylyl_trans"/>
</dbReference>
<proteinExistence type="predicted"/>
<dbReference type="Pfam" id="PF02348">
    <property type="entry name" value="CTP_transf_3"/>
    <property type="match status" value="1"/>
</dbReference>
<dbReference type="OrthoDB" id="9805604at2"/>
<dbReference type="Proteomes" id="UP000315971">
    <property type="component" value="Unassembled WGS sequence"/>
</dbReference>
<reference evidence="1 2" key="1">
    <citation type="submission" date="2017-05" db="EMBL/GenBank/DDBJ databases">
        <authorList>
            <person name="Varghese N."/>
            <person name="Submissions S."/>
        </authorList>
    </citation>
    <scope>NUCLEOTIDE SEQUENCE [LARGE SCALE GENOMIC DNA]</scope>
    <source>
        <strain evidence="1 2">DSM 21342</strain>
    </source>
</reference>
<evidence type="ECO:0000313" key="2">
    <source>
        <dbReference type="Proteomes" id="UP000315971"/>
    </source>
</evidence>
<dbReference type="InterPro" id="IPR050793">
    <property type="entry name" value="CMP-NeuNAc_synthase"/>
</dbReference>
<dbReference type="RefSeq" id="WP_142603261.1">
    <property type="nucleotide sequence ID" value="NZ_FXSZ01000004.1"/>
</dbReference>
<keyword evidence="2" id="KW-1185">Reference proteome</keyword>
<sequence>MKPNQQLSEEVRSETLFLIPARGGSKGIPGKNIKPLAGKPLIYYAIDVARELSTDEHICVSTDDEGIKSAVEDYNMHVPFMRPTALATDQSGTYEVLLHAINFYKEQGKNYKILVLLQPTSPFRTSQQVKEALSMFSFDLDMVVSVTESKNNPYYNLFEEDQNGFLHKSKEGAYTRRQDCPSVYAYNGAIYVINVSSLVQMPLHQFTKIKKYEMDERTSIDLDTLNDWKLAEILTDSYK</sequence>
<dbReference type="Gene3D" id="3.90.550.10">
    <property type="entry name" value="Spore Coat Polysaccharide Biosynthesis Protein SpsA, Chain A"/>
    <property type="match status" value="1"/>
</dbReference>
<dbReference type="SUPFAM" id="SSF53448">
    <property type="entry name" value="Nucleotide-diphospho-sugar transferases"/>
    <property type="match status" value="1"/>
</dbReference>
<accession>A0A521CNY7</accession>
<dbReference type="CDD" id="cd02513">
    <property type="entry name" value="CMP-NeuAc_Synthase"/>
    <property type="match status" value="1"/>
</dbReference>
<name>A0A521CNY7_9SPHI</name>
<dbReference type="PANTHER" id="PTHR21485">
    <property type="entry name" value="HAD SUPERFAMILY MEMBERS CMAS AND KDSC"/>
    <property type="match status" value="1"/>
</dbReference>
<dbReference type="GO" id="GO:0008781">
    <property type="term" value="F:N-acylneuraminate cytidylyltransferase activity"/>
    <property type="evidence" value="ECO:0007669"/>
    <property type="project" value="TreeGrafter"/>
</dbReference>
<dbReference type="EMBL" id="FXSZ01000004">
    <property type="protein sequence ID" value="SMO61173.1"/>
    <property type="molecule type" value="Genomic_DNA"/>
</dbReference>
<organism evidence="1 2">
    <name type="scientific">Solitalea koreensis</name>
    <dbReference type="NCBI Taxonomy" id="543615"/>
    <lineage>
        <taxon>Bacteria</taxon>
        <taxon>Pseudomonadati</taxon>
        <taxon>Bacteroidota</taxon>
        <taxon>Sphingobacteriia</taxon>
        <taxon>Sphingobacteriales</taxon>
        <taxon>Sphingobacteriaceae</taxon>
        <taxon>Solitalea</taxon>
    </lineage>
</organism>
<keyword evidence="1" id="KW-0808">Transferase</keyword>
<keyword evidence="1" id="KW-0548">Nucleotidyltransferase</keyword>
<protein>
    <submittedName>
        <fullName evidence="1">N-acylneuraminate cytidylyltransferase</fullName>
    </submittedName>
</protein>